<evidence type="ECO:0000313" key="4">
    <source>
        <dbReference type="Proteomes" id="UP000814353"/>
    </source>
</evidence>
<organism evidence="1 3">
    <name type="scientific">Billgrantia kenyensis</name>
    <dbReference type="NCBI Taxonomy" id="321266"/>
    <lineage>
        <taxon>Bacteria</taxon>
        <taxon>Pseudomonadati</taxon>
        <taxon>Pseudomonadota</taxon>
        <taxon>Gammaproteobacteria</taxon>
        <taxon>Oceanospirillales</taxon>
        <taxon>Halomonadaceae</taxon>
        <taxon>Billgrantia</taxon>
    </lineage>
</organism>
<reference evidence="2 4" key="1">
    <citation type="submission" date="2020-05" db="EMBL/GenBank/DDBJ databases">
        <title>Comparative genomic analysis of denitrifying bacteria from Halomonas genus.</title>
        <authorList>
            <person name="Wang L."/>
            <person name="Shao Z."/>
        </authorList>
    </citation>
    <scope>NUCLEOTIDE SEQUENCE [LARGE SCALE GENOMIC DNA]</scope>
    <source>
        <strain evidence="2 4">DSM 17331</strain>
    </source>
</reference>
<dbReference type="RefSeq" id="WP_181515657.1">
    <property type="nucleotide sequence ID" value="NZ_JABFUB010000017.1"/>
</dbReference>
<keyword evidence="4" id="KW-1185">Reference proteome</keyword>
<dbReference type="Proteomes" id="UP000814353">
    <property type="component" value="Unassembled WGS sequence"/>
</dbReference>
<dbReference type="AlphaFoldDB" id="A0A7V9W346"/>
<dbReference type="EMBL" id="JACEFT010000021">
    <property type="protein sequence ID" value="MBA2780184.1"/>
    <property type="molecule type" value="Genomic_DNA"/>
</dbReference>
<protein>
    <submittedName>
        <fullName evidence="1">Uncharacterized protein</fullName>
    </submittedName>
</protein>
<reference evidence="1 3" key="2">
    <citation type="submission" date="2020-07" db="EMBL/GenBank/DDBJ databases">
        <title>Identification of Halomonas strains.</title>
        <authorList>
            <person name="Xiao Z."/>
            <person name="Shen J."/>
        </authorList>
    </citation>
    <scope>NUCLEOTIDE SEQUENCE [LARGE SCALE GENOMIC DNA]</scope>
    <source>
        <strain evidence="1 3">DSM 17331</strain>
    </source>
</reference>
<dbReference type="Proteomes" id="UP000518091">
    <property type="component" value="Unassembled WGS sequence"/>
</dbReference>
<proteinExistence type="predicted"/>
<evidence type="ECO:0000313" key="2">
    <source>
        <dbReference type="EMBL" id="MCG6663160.1"/>
    </source>
</evidence>
<evidence type="ECO:0000313" key="3">
    <source>
        <dbReference type="Proteomes" id="UP000518091"/>
    </source>
</evidence>
<evidence type="ECO:0000313" key="1">
    <source>
        <dbReference type="EMBL" id="MBA2780184.1"/>
    </source>
</evidence>
<dbReference type="EMBL" id="JABFUB010000017">
    <property type="protein sequence ID" value="MCG6663160.1"/>
    <property type="molecule type" value="Genomic_DNA"/>
</dbReference>
<comment type="caution">
    <text evidence="1">The sequence shown here is derived from an EMBL/GenBank/DDBJ whole genome shotgun (WGS) entry which is preliminary data.</text>
</comment>
<accession>A0A7V9W346</accession>
<gene>
    <name evidence="1" type="ORF">H1D44_14930</name>
    <name evidence="2" type="ORF">HOP48_16620</name>
</gene>
<sequence length="88" mass="9943">MLEDDVVYAGVKDGVMWVEKEPFTGKITNYDFSEAQRLFAEAEALHVEATREPTEEELLKQWRSSCKVSPFQAEEALANFGMLGAVEQ</sequence>
<name>A0A7V9W346_9GAMM</name>